<feature type="domain" description="ATP-grasp" evidence="8">
    <location>
        <begin position="145"/>
        <end position="336"/>
    </location>
</feature>
<dbReference type="InterPro" id="IPR013815">
    <property type="entry name" value="ATP_grasp_subdomain_1"/>
</dbReference>
<feature type="active site" evidence="5">
    <location>
        <position position="13"/>
    </location>
</feature>
<dbReference type="Gene3D" id="3.30.470.20">
    <property type="entry name" value="ATP-grasp fold, B domain"/>
    <property type="match status" value="1"/>
</dbReference>
<evidence type="ECO:0000256" key="4">
    <source>
        <dbReference type="HAMAP-Rule" id="MF_00047"/>
    </source>
</evidence>
<feature type="active site" evidence="5">
    <location>
        <position position="315"/>
    </location>
</feature>
<accession>A0A1G9YEY0</accession>
<evidence type="ECO:0000259" key="8">
    <source>
        <dbReference type="PROSITE" id="PS50975"/>
    </source>
</evidence>
<dbReference type="InterPro" id="IPR011761">
    <property type="entry name" value="ATP-grasp"/>
</dbReference>
<sequence length="350" mass="39534">MKIVVLTGGVSSERNMSLYSAYNICSSLRRLGHEANILDLFFGIDSERVDGFFKEDNNLEKEIKLLKNRTSEVHDEVIRRQEGKLGIFGENVIDICRKADLVFMSVNGKVGEDGHIQAVFDLLDVKYTGSSQMSCLLSLDKYLTKKVLVPEGILMPKGFMLKKGHKAEYVPYPCVVKPCSTGSSIGVSLVNNDEELTRAIQDAFSFDNRIIVEEYIEGREFSVGILDGKALPVMEIRPKDGFNNYKSKWDPDMESEKICPANLDKDTARKMQRLVEKACDILDMDIYAKADLIMSDEGEIYLLEINSLPNMLDTSVYPNMTAADDIYYDQLIDIIIKKARYYIGHNNGQN</sequence>
<keyword evidence="10" id="KW-1185">Reference proteome</keyword>
<comment type="cofactor">
    <cofactor evidence="6">
        <name>Mg(2+)</name>
        <dbReference type="ChEBI" id="CHEBI:18420"/>
    </cofactor>
    <cofactor evidence="6">
        <name>Mn(2+)</name>
        <dbReference type="ChEBI" id="CHEBI:29035"/>
    </cofactor>
    <text evidence="6">Binds 2 magnesium or manganese ions per subunit.</text>
</comment>
<keyword evidence="6" id="KW-0479">Metal-binding</keyword>
<dbReference type="GO" id="GO:0008360">
    <property type="term" value="P:regulation of cell shape"/>
    <property type="evidence" value="ECO:0007669"/>
    <property type="project" value="UniProtKB-KW"/>
</dbReference>
<comment type="similarity">
    <text evidence="1 4">Belongs to the D-alanine--D-alanine ligase family.</text>
</comment>
<keyword evidence="4" id="KW-0133">Cell shape</keyword>
<reference evidence="10" key="1">
    <citation type="submission" date="2016-10" db="EMBL/GenBank/DDBJ databases">
        <authorList>
            <person name="Varghese N."/>
            <person name="Submissions S."/>
        </authorList>
    </citation>
    <scope>NUCLEOTIDE SEQUENCE [LARGE SCALE GENOMIC DNA]</scope>
    <source>
        <strain evidence="10">M83</strain>
    </source>
</reference>
<evidence type="ECO:0000313" key="10">
    <source>
        <dbReference type="Proteomes" id="UP000187651"/>
    </source>
</evidence>
<dbReference type="PROSITE" id="PS50975">
    <property type="entry name" value="ATP_GRASP"/>
    <property type="match status" value="1"/>
</dbReference>
<dbReference type="EMBL" id="FNHZ01000005">
    <property type="protein sequence ID" value="SDN07013.1"/>
    <property type="molecule type" value="Genomic_DNA"/>
</dbReference>
<dbReference type="Pfam" id="PF01820">
    <property type="entry name" value="Dala_Dala_lig_N"/>
    <property type="match status" value="1"/>
</dbReference>
<dbReference type="InterPro" id="IPR011127">
    <property type="entry name" value="Dala_Dala_lig_N"/>
</dbReference>
<comment type="pathway">
    <text evidence="4">Cell wall biogenesis; peptidoglycan biosynthesis.</text>
</comment>
<organism evidence="9 10">
    <name type="scientific">Lachnospira pectinoschiza</name>
    <dbReference type="NCBI Taxonomy" id="28052"/>
    <lineage>
        <taxon>Bacteria</taxon>
        <taxon>Bacillati</taxon>
        <taxon>Bacillota</taxon>
        <taxon>Clostridia</taxon>
        <taxon>Lachnospirales</taxon>
        <taxon>Lachnospiraceae</taxon>
        <taxon>Lachnospira</taxon>
    </lineage>
</organism>
<evidence type="ECO:0000256" key="2">
    <source>
        <dbReference type="ARBA" id="ARBA00022598"/>
    </source>
</evidence>
<keyword evidence="6" id="KW-0464">Manganese</keyword>
<dbReference type="UniPathway" id="UPA00219"/>
<dbReference type="PANTHER" id="PTHR23132:SF23">
    <property type="entry name" value="D-ALANINE--D-ALANINE LIGASE B"/>
    <property type="match status" value="1"/>
</dbReference>
<dbReference type="NCBIfam" id="TIGR01205">
    <property type="entry name" value="D_ala_D_alaTIGR"/>
    <property type="match status" value="1"/>
</dbReference>
<feature type="active site" evidence="5">
    <location>
        <position position="183"/>
    </location>
</feature>
<dbReference type="GO" id="GO:0009252">
    <property type="term" value="P:peptidoglycan biosynthetic process"/>
    <property type="evidence" value="ECO:0007669"/>
    <property type="project" value="UniProtKB-UniRule"/>
</dbReference>
<comment type="catalytic activity">
    <reaction evidence="4">
        <text>2 D-alanine + ATP = D-alanyl-D-alanine + ADP + phosphate + H(+)</text>
        <dbReference type="Rhea" id="RHEA:11224"/>
        <dbReference type="ChEBI" id="CHEBI:15378"/>
        <dbReference type="ChEBI" id="CHEBI:30616"/>
        <dbReference type="ChEBI" id="CHEBI:43474"/>
        <dbReference type="ChEBI" id="CHEBI:57416"/>
        <dbReference type="ChEBI" id="CHEBI:57822"/>
        <dbReference type="ChEBI" id="CHEBI:456216"/>
        <dbReference type="EC" id="6.3.2.4"/>
    </reaction>
</comment>
<keyword evidence="7" id="KW-0547">Nucleotide-binding</keyword>
<dbReference type="HAMAP" id="MF_00047">
    <property type="entry name" value="Dala_Dala_lig"/>
    <property type="match status" value="1"/>
</dbReference>
<feature type="binding site" evidence="6">
    <location>
        <position position="291"/>
    </location>
    <ligand>
        <name>Mg(2+)</name>
        <dbReference type="ChEBI" id="CHEBI:18420"/>
        <label>1</label>
    </ligand>
</feature>
<keyword evidence="3 4" id="KW-0961">Cell wall biogenesis/degradation</keyword>
<dbReference type="RefSeq" id="WP_074521844.1">
    <property type="nucleotide sequence ID" value="NZ_FNHZ01000005.1"/>
</dbReference>
<dbReference type="Gene3D" id="3.40.50.20">
    <property type="match status" value="1"/>
</dbReference>
<dbReference type="GO" id="GO:0005524">
    <property type="term" value="F:ATP binding"/>
    <property type="evidence" value="ECO:0007669"/>
    <property type="project" value="UniProtKB-UniRule"/>
</dbReference>
<dbReference type="GO" id="GO:0071555">
    <property type="term" value="P:cell wall organization"/>
    <property type="evidence" value="ECO:0007669"/>
    <property type="project" value="UniProtKB-KW"/>
</dbReference>
<feature type="binding site" evidence="6">
    <location>
        <position position="306"/>
    </location>
    <ligand>
        <name>Mg(2+)</name>
        <dbReference type="ChEBI" id="CHEBI:18420"/>
        <label>2</label>
    </ligand>
</feature>
<proteinExistence type="inferred from homology"/>
<dbReference type="SUPFAM" id="SSF56059">
    <property type="entry name" value="Glutathione synthetase ATP-binding domain-like"/>
    <property type="match status" value="1"/>
</dbReference>
<dbReference type="OrthoDB" id="9813261at2"/>
<feature type="binding site" evidence="6">
    <location>
        <position position="304"/>
    </location>
    <ligand>
        <name>Mg(2+)</name>
        <dbReference type="ChEBI" id="CHEBI:18420"/>
        <label>1</label>
    </ligand>
</feature>
<gene>
    <name evidence="4" type="primary">ddl</name>
    <name evidence="9" type="ORF">SAMN05216544_1792</name>
</gene>
<evidence type="ECO:0000256" key="1">
    <source>
        <dbReference type="ARBA" id="ARBA00010871"/>
    </source>
</evidence>
<evidence type="ECO:0000256" key="5">
    <source>
        <dbReference type="PIRSR" id="PIRSR039102-1"/>
    </source>
</evidence>
<comment type="function">
    <text evidence="4">Cell wall formation.</text>
</comment>
<dbReference type="Proteomes" id="UP000187651">
    <property type="component" value="Unassembled WGS sequence"/>
</dbReference>
<dbReference type="Pfam" id="PF07478">
    <property type="entry name" value="Dala_Dala_lig_C"/>
    <property type="match status" value="1"/>
</dbReference>
<dbReference type="InterPro" id="IPR016185">
    <property type="entry name" value="PreATP-grasp_dom_sf"/>
</dbReference>
<dbReference type="SUPFAM" id="SSF52440">
    <property type="entry name" value="PreATP-grasp domain"/>
    <property type="match status" value="1"/>
</dbReference>
<dbReference type="GO" id="GO:0046872">
    <property type="term" value="F:metal ion binding"/>
    <property type="evidence" value="ECO:0007669"/>
    <property type="project" value="UniProtKB-KW"/>
</dbReference>
<dbReference type="GO" id="GO:0008716">
    <property type="term" value="F:D-alanine-D-alanine ligase activity"/>
    <property type="evidence" value="ECO:0007669"/>
    <property type="project" value="UniProtKB-UniRule"/>
</dbReference>
<dbReference type="Gene3D" id="3.30.1490.20">
    <property type="entry name" value="ATP-grasp fold, A domain"/>
    <property type="match status" value="1"/>
</dbReference>
<evidence type="ECO:0000313" key="9">
    <source>
        <dbReference type="EMBL" id="SDN07013.1"/>
    </source>
</evidence>
<keyword evidence="6" id="KW-0460">Magnesium</keyword>
<dbReference type="AlphaFoldDB" id="A0A1G9YEY0"/>
<dbReference type="InterPro" id="IPR011095">
    <property type="entry name" value="Dala_Dala_lig_C"/>
</dbReference>
<dbReference type="PIRSF" id="PIRSF039102">
    <property type="entry name" value="Ddl/VanB"/>
    <property type="match status" value="1"/>
</dbReference>
<keyword evidence="7" id="KW-0067">ATP-binding</keyword>
<comment type="subcellular location">
    <subcellularLocation>
        <location evidence="4">Cytoplasm</location>
    </subcellularLocation>
</comment>
<dbReference type="PANTHER" id="PTHR23132">
    <property type="entry name" value="D-ALANINE--D-ALANINE LIGASE"/>
    <property type="match status" value="1"/>
</dbReference>
<dbReference type="EC" id="6.3.2.4" evidence="4"/>
<dbReference type="InterPro" id="IPR005905">
    <property type="entry name" value="D_ala_D_ala"/>
</dbReference>
<keyword evidence="4" id="KW-0963">Cytoplasm</keyword>
<name>A0A1G9YEY0_9FIRM</name>
<protein>
    <recommendedName>
        <fullName evidence="4">D-alanine--D-alanine ligase</fullName>
        <ecNumber evidence="4">6.3.2.4</ecNumber>
    </recommendedName>
    <alternativeName>
        <fullName evidence="4">D-Ala-D-Ala ligase</fullName>
    </alternativeName>
    <alternativeName>
        <fullName evidence="4">D-alanylalanine synthetase</fullName>
    </alternativeName>
</protein>
<keyword evidence="2 4" id="KW-0436">Ligase</keyword>
<dbReference type="GO" id="GO:0005737">
    <property type="term" value="C:cytoplasm"/>
    <property type="evidence" value="ECO:0007669"/>
    <property type="project" value="UniProtKB-SubCell"/>
</dbReference>
<evidence type="ECO:0000256" key="3">
    <source>
        <dbReference type="ARBA" id="ARBA00023316"/>
    </source>
</evidence>
<evidence type="ECO:0000256" key="7">
    <source>
        <dbReference type="PROSITE-ProRule" id="PRU00409"/>
    </source>
</evidence>
<evidence type="ECO:0000256" key="6">
    <source>
        <dbReference type="PIRSR" id="PIRSR039102-3"/>
    </source>
</evidence>
<keyword evidence="4" id="KW-0573">Peptidoglycan synthesis</keyword>
<feature type="binding site" evidence="6">
    <location>
        <position position="304"/>
    </location>
    <ligand>
        <name>Mg(2+)</name>
        <dbReference type="ChEBI" id="CHEBI:18420"/>
        <label>2</label>
    </ligand>
</feature>